<sequence>MEVYLTWQFWYQVLSAFAFGVASSLVPVLNSELFIVGALGSRLLGPLEVALGLALGHGVGKQVMFVGIRKGSNSRWIKHKEPKPVAVGSWRWRLRRWNDQAAHIVETPRWGMPLLFFSAITGIPPVYLVVIYAATTKMNFWWFSLWVTLGFFIRCYLLALATQYGFHFII</sequence>
<evidence type="ECO:0000256" key="1">
    <source>
        <dbReference type="SAM" id="Phobius"/>
    </source>
</evidence>
<gene>
    <name evidence="3" type="ORF">B1B09_02950</name>
    <name evidence="2" type="ORF">DXN06_01910</name>
</gene>
<organism evidence="3 4">
    <name type="scientific">Cutibacterium acnes</name>
    <name type="common">Propionibacterium acnes</name>
    <dbReference type="NCBI Taxonomy" id="1747"/>
    <lineage>
        <taxon>Bacteria</taxon>
        <taxon>Bacillati</taxon>
        <taxon>Actinomycetota</taxon>
        <taxon>Actinomycetes</taxon>
        <taxon>Propionibacteriales</taxon>
        <taxon>Propionibacteriaceae</taxon>
        <taxon>Cutibacterium</taxon>
    </lineage>
</organism>
<protein>
    <recommendedName>
        <fullName evidence="6">VTT domain-containing protein</fullName>
    </recommendedName>
</protein>
<evidence type="ECO:0000313" key="2">
    <source>
        <dbReference type="EMBL" id="AXM06050.1"/>
    </source>
</evidence>
<reference evidence="2 5" key="2">
    <citation type="submission" date="2018-08" db="EMBL/GenBank/DDBJ databases">
        <title>Genome sequencing of Cutibacterium acnes KCOM 1315.</title>
        <authorList>
            <person name="Kook J.-K."/>
            <person name="Park S.-N."/>
            <person name="Lim Y.K."/>
        </authorList>
    </citation>
    <scope>NUCLEOTIDE SEQUENCE [LARGE SCALE GENOMIC DNA]</scope>
    <source>
        <strain evidence="2 5">KCOM 1315</strain>
    </source>
</reference>
<keyword evidence="1" id="KW-0472">Membrane</keyword>
<dbReference type="Proteomes" id="UP000226191">
    <property type="component" value="Unassembled WGS sequence"/>
</dbReference>
<evidence type="ECO:0000313" key="3">
    <source>
        <dbReference type="EMBL" id="PGF36584.1"/>
    </source>
</evidence>
<accession>A0A2B7JUX8</accession>
<dbReference type="AlphaFoldDB" id="A0A2B7JUX8"/>
<proteinExistence type="predicted"/>
<name>A0A2B7JUX8_CUTAC</name>
<reference evidence="3 4" key="1">
    <citation type="submission" date="2017-02" db="EMBL/GenBank/DDBJ databases">
        <title>Prevalence of linear plasmids in Cutibacterium acnes isolates obtained from cancerous prostatic tissue.</title>
        <authorList>
            <person name="Davidsson S."/>
            <person name="Bruggemann H."/>
        </authorList>
    </citation>
    <scope>NUCLEOTIDE SEQUENCE [LARGE SCALE GENOMIC DNA]</scope>
    <source>
        <strain evidence="3 4">11-78</strain>
    </source>
</reference>
<keyword evidence="1" id="KW-1133">Transmembrane helix</keyword>
<dbReference type="Proteomes" id="UP000256621">
    <property type="component" value="Chromosome"/>
</dbReference>
<feature type="transmembrane region" description="Helical" evidence="1">
    <location>
        <begin position="114"/>
        <end position="134"/>
    </location>
</feature>
<dbReference type="EMBL" id="CP031442">
    <property type="protein sequence ID" value="AXM06050.1"/>
    <property type="molecule type" value="Genomic_DNA"/>
</dbReference>
<dbReference type="EMBL" id="MVCE01000001">
    <property type="protein sequence ID" value="PGF36584.1"/>
    <property type="molecule type" value="Genomic_DNA"/>
</dbReference>
<evidence type="ECO:0000313" key="5">
    <source>
        <dbReference type="Proteomes" id="UP000256621"/>
    </source>
</evidence>
<feature type="transmembrane region" description="Helical" evidence="1">
    <location>
        <begin position="9"/>
        <end position="29"/>
    </location>
</feature>
<feature type="transmembrane region" description="Helical" evidence="1">
    <location>
        <begin position="140"/>
        <end position="161"/>
    </location>
</feature>
<dbReference type="RefSeq" id="WP_002516602.1">
    <property type="nucleotide sequence ID" value="NZ_AP019664.1"/>
</dbReference>
<dbReference type="GeneID" id="92857090"/>
<evidence type="ECO:0008006" key="6">
    <source>
        <dbReference type="Google" id="ProtNLM"/>
    </source>
</evidence>
<evidence type="ECO:0000313" key="4">
    <source>
        <dbReference type="Proteomes" id="UP000226191"/>
    </source>
</evidence>
<keyword evidence="1" id="KW-0812">Transmembrane</keyword>